<dbReference type="EMBL" id="FOOX01000013">
    <property type="protein sequence ID" value="SFG98242.1"/>
    <property type="molecule type" value="Genomic_DNA"/>
</dbReference>
<name>A0A1I2WAB9_9FIRM</name>
<dbReference type="PANTHER" id="PTHR42983">
    <property type="entry name" value="DINITROGENASE IRON-MOLYBDENUM COFACTOR PROTEIN-RELATED"/>
    <property type="match status" value="1"/>
</dbReference>
<dbReference type="InterPro" id="IPR033913">
    <property type="entry name" value="MTH1175_dom"/>
</dbReference>
<dbReference type="CDD" id="cd00851">
    <property type="entry name" value="MTH1175"/>
    <property type="match status" value="1"/>
</dbReference>
<feature type="domain" description="Dinitrogenase iron-molybdenum cofactor biosynthesis" evidence="1">
    <location>
        <begin position="9"/>
        <end position="96"/>
    </location>
</feature>
<dbReference type="PANTHER" id="PTHR42983:SF1">
    <property type="entry name" value="IRON-MOLYBDENUM PROTEIN"/>
    <property type="match status" value="1"/>
</dbReference>
<dbReference type="InterPro" id="IPR003731">
    <property type="entry name" value="Di-Nase_FeMo-co_biosynth"/>
</dbReference>
<dbReference type="AlphaFoldDB" id="A0A1I2WAB9"/>
<keyword evidence="3" id="KW-1185">Reference proteome</keyword>
<organism evidence="2 3">
    <name type="scientific">Desulfotruncus arcticus DSM 17038</name>
    <dbReference type="NCBI Taxonomy" id="1121424"/>
    <lineage>
        <taxon>Bacteria</taxon>
        <taxon>Bacillati</taxon>
        <taxon>Bacillota</taxon>
        <taxon>Clostridia</taxon>
        <taxon>Eubacteriales</taxon>
        <taxon>Desulfallaceae</taxon>
        <taxon>Desulfotruncus</taxon>
    </lineage>
</organism>
<dbReference type="SUPFAM" id="SSF53146">
    <property type="entry name" value="Nitrogenase accessory factor-like"/>
    <property type="match status" value="1"/>
</dbReference>
<protein>
    <submittedName>
        <fullName evidence="2">Predicted Fe-Mo cluster-binding protein, NifX family</fullName>
    </submittedName>
</protein>
<dbReference type="RefSeq" id="WP_092472537.1">
    <property type="nucleotide sequence ID" value="NZ_FOOX01000013.1"/>
</dbReference>
<dbReference type="Proteomes" id="UP000199337">
    <property type="component" value="Unassembled WGS sequence"/>
</dbReference>
<reference evidence="3" key="1">
    <citation type="submission" date="2016-10" db="EMBL/GenBank/DDBJ databases">
        <authorList>
            <person name="Varghese N."/>
            <person name="Submissions S."/>
        </authorList>
    </citation>
    <scope>NUCLEOTIDE SEQUENCE [LARGE SCALE GENOMIC DNA]</scope>
    <source>
        <strain evidence="3">DSM 17038</strain>
    </source>
</reference>
<proteinExistence type="predicted"/>
<accession>A0A1I2WAB9</accession>
<evidence type="ECO:0000313" key="2">
    <source>
        <dbReference type="EMBL" id="SFG98242.1"/>
    </source>
</evidence>
<dbReference type="STRING" id="341036.SAMN05660649_03383"/>
<gene>
    <name evidence="2" type="ORF">SAMN05660649_03383</name>
</gene>
<evidence type="ECO:0000313" key="3">
    <source>
        <dbReference type="Proteomes" id="UP000199337"/>
    </source>
</evidence>
<dbReference type="InterPro" id="IPR036105">
    <property type="entry name" value="DiNase_FeMo-co_biosyn_sf"/>
</dbReference>
<dbReference type="Pfam" id="PF02579">
    <property type="entry name" value="Nitro_FeMo-Co"/>
    <property type="match status" value="1"/>
</dbReference>
<evidence type="ECO:0000259" key="1">
    <source>
        <dbReference type="Pfam" id="PF02579"/>
    </source>
</evidence>
<dbReference type="OrthoDB" id="280278at2"/>
<dbReference type="Gene3D" id="3.30.420.130">
    <property type="entry name" value="Dinitrogenase iron-molybdenum cofactor biosynthesis domain"/>
    <property type="match status" value="1"/>
</dbReference>
<sequence>MKVAIAVDEGSVAQHFGKCQEYAIFDVLEGRIANLKYVANPGHKPGFLPPYLKGLNVDCIIAGGMGQKALTLFAENNITPILGVSGQVNQVIDDFVQGKIESGVSLCTHPDGQHDGCDGHC</sequence>